<keyword evidence="3" id="KW-0862">Zinc</keyword>
<feature type="binding site" evidence="3">
    <location>
        <position position="338"/>
    </location>
    <ligand>
        <name>Zn(2+)</name>
        <dbReference type="ChEBI" id="CHEBI:29105"/>
    </ligand>
</feature>
<dbReference type="EMBL" id="NCKU01001360">
    <property type="protein sequence ID" value="RWS12318.1"/>
    <property type="molecule type" value="Genomic_DNA"/>
</dbReference>
<comment type="caution">
    <text evidence="4">The sequence shown here is derived from an EMBL/GenBank/DDBJ whole genome shotgun (WGS) entry which is preliminary data.</text>
</comment>
<dbReference type="AlphaFoldDB" id="A0A3S3NZQ3"/>
<dbReference type="PANTHER" id="PTHR12736">
    <property type="entry name" value="LANC-LIKE PROTEIN"/>
    <property type="match status" value="1"/>
</dbReference>
<evidence type="ECO:0000313" key="5">
    <source>
        <dbReference type="EMBL" id="RWS12318.1"/>
    </source>
</evidence>
<reference evidence="4 6" key="1">
    <citation type="journal article" date="2018" name="Gigascience">
        <title>Genomes of trombidid mites reveal novel predicted allergens and laterally-transferred genes associated with secondary metabolism.</title>
        <authorList>
            <person name="Dong X."/>
            <person name="Chaisiri K."/>
            <person name="Xia D."/>
            <person name="Armstrong S.D."/>
            <person name="Fang Y."/>
            <person name="Donnelly M.J."/>
            <person name="Kadowaki T."/>
            <person name="McGarry J.W."/>
            <person name="Darby A.C."/>
            <person name="Makepeace B.L."/>
        </authorList>
    </citation>
    <scope>NUCLEOTIDE SEQUENCE [LARGE SCALE GENOMIC DNA]</scope>
    <source>
        <strain evidence="4">UoL-WK</strain>
    </source>
</reference>
<dbReference type="GO" id="GO:0005886">
    <property type="term" value="C:plasma membrane"/>
    <property type="evidence" value="ECO:0007669"/>
    <property type="project" value="TreeGrafter"/>
</dbReference>
<reference evidence="4" key="2">
    <citation type="submission" date="2018-11" db="EMBL/GenBank/DDBJ databases">
        <title>Trombidioid mite genomics.</title>
        <authorList>
            <person name="Dong X."/>
        </authorList>
    </citation>
    <scope>NUCLEOTIDE SEQUENCE</scope>
    <source>
        <strain evidence="4">UoL-WK</strain>
    </source>
</reference>
<dbReference type="InterPro" id="IPR007822">
    <property type="entry name" value="LANC-like"/>
</dbReference>
<dbReference type="PANTHER" id="PTHR12736:SF7">
    <property type="entry name" value="LANC-LIKE PROTEIN 3"/>
    <property type="match status" value="1"/>
</dbReference>
<dbReference type="OrthoDB" id="10257263at2759"/>
<dbReference type="Gene3D" id="1.50.10.10">
    <property type="match status" value="1"/>
</dbReference>
<evidence type="ECO:0000256" key="2">
    <source>
        <dbReference type="ARBA" id="ARBA00069999"/>
    </source>
</evidence>
<accession>A0A3S3NZQ3</accession>
<dbReference type="PRINTS" id="PR01951">
    <property type="entry name" value="LANCEUKARYTE"/>
</dbReference>
<evidence type="ECO:0000313" key="4">
    <source>
        <dbReference type="EMBL" id="RWS12311.1"/>
    </source>
</evidence>
<keyword evidence="6" id="KW-1185">Reference proteome</keyword>
<dbReference type="GO" id="GO:0031179">
    <property type="term" value="P:peptide modification"/>
    <property type="evidence" value="ECO:0007669"/>
    <property type="project" value="InterPro"/>
</dbReference>
<organism evidence="4 6">
    <name type="scientific">Dinothrombium tinctorium</name>
    <dbReference type="NCBI Taxonomy" id="1965070"/>
    <lineage>
        <taxon>Eukaryota</taxon>
        <taxon>Metazoa</taxon>
        <taxon>Ecdysozoa</taxon>
        <taxon>Arthropoda</taxon>
        <taxon>Chelicerata</taxon>
        <taxon>Arachnida</taxon>
        <taxon>Acari</taxon>
        <taxon>Acariformes</taxon>
        <taxon>Trombidiformes</taxon>
        <taxon>Prostigmata</taxon>
        <taxon>Anystina</taxon>
        <taxon>Parasitengona</taxon>
        <taxon>Trombidioidea</taxon>
        <taxon>Trombidiidae</taxon>
        <taxon>Dinothrombium</taxon>
    </lineage>
</organism>
<dbReference type="Pfam" id="PF05147">
    <property type="entry name" value="LANC_like"/>
    <property type="match status" value="1"/>
</dbReference>
<evidence type="ECO:0000313" key="6">
    <source>
        <dbReference type="Proteomes" id="UP000285301"/>
    </source>
</evidence>
<name>A0A3S3NZQ3_9ACAR</name>
<dbReference type="FunFam" id="1.50.10.10:FF:000012">
    <property type="entry name" value="LanC-like protein 3"/>
    <property type="match status" value="1"/>
</dbReference>
<keyword evidence="3" id="KW-0479">Metal-binding</keyword>
<dbReference type="CDD" id="cd04794">
    <property type="entry name" value="euk_LANCL"/>
    <property type="match status" value="1"/>
</dbReference>
<dbReference type="GO" id="GO:0005975">
    <property type="term" value="P:carbohydrate metabolic process"/>
    <property type="evidence" value="ECO:0007669"/>
    <property type="project" value="InterPro"/>
</dbReference>
<dbReference type="InterPro" id="IPR012341">
    <property type="entry name" value="6hp_glycosidase-like_sf"/>
</dbReference>
<feature type="binding site" evidence="3">
    <location>
        <position position="292"/>
    </location>
    <ligand>
        <name>Zn(2+)</name>
        <dbReference type="ChEBI" id="CHEBI:29105"/>
    </ligand>
</feature>
<dbReference type="PRINTS" id="PR01950">
    <property type="entry name" value="LANCSUPER"/>
</dbReference>
<comment type="similarity">
    <text evidence="1">Belongs to the LanC-like protein family.</text>
</comment>
<evidence type="ECO:0000256" key="1">
    <source>
        <dbReference type="ARBA" id="ARBA00007179"/>
    </source>
</evidence>
<evidence type="ECO:0000256" key="3">
    <source>
        <dbReference type="PIRSR" id="PIRSR607822-1"/>
    </source>
</evidence>
<protein>
    <recommendedName>
        <fullName evidence="2">LanC-like protein 3 homolog</fullName>
    </recommendedName>
</protein>
<feature type="binding site" evidence="3">
    <location>
        <position position="339"/>
    </location>
    <ligand>
        <name>Zn(2+)</name>
        <dbReference type="ChEBI" id="CHEBI:29105"/>
    </ligand>
</feature>
<dbReference type="SMART" id="SM01260">
    <property type="entry name" value="LANC_like"/>
    <property type="match status" value="1"/>
</dbReference>
<gene>
    <name evidence="4" type="ORF">B4U79_04101</name>
    <name evidence="5" type="ORF">B4U79_14217</name>
</gene>
<dbReference type="Proteomes" id="UP000285301">
    <property type="component" value="Unassembled WGS sequence"/>
</dbReference>
<dbReference type="GO" id="GO:0046872">
    <property type="term" value="F:metal ion binding"/>
    <property type="evidence" value="ECO:0007669"/>
    <property type="project" value="UniProtKB-KW"/>
</dbReference>
<dbReference type="InterPro" id="IPR020464">
    <property type="entry name" value="LanC-like_prot_euk"/>
</dbReference>
<dbReference type="EMBL" id="NCKU01001361">
    <property type="protein sequence ID" value="RWS12311.1"/>
    <property type="molecule type" value="Genomic_DNA"/>
</dbReference>
<dbReference type="SUPFAM" id="SSF158745">
    <property type="entry name" value="LanC-like"/>
    <property type="match status" value="1"/>
</dbReference>
<proteinExistence type="inferred from homology"/>
<sequence>MQSLEEHLDCGQQLHINRELVKARVNALLDVIRTKQSRTAAVHDCDGGPYVGISGIAFMYWYLSQQSDLYTSEECDHFRNEALLYIRPAIEYAENIDKSSCEKVAKVAYLLGNAGTYLVAALVYNAIGDAANRTKFVEKYASLAAICRMQQYLSKGSDELLVGRAGYICGALYLNKALHMQIIPNEVLENLAIATIESGRQYATSRRIHYCPLMYSYYDTEYIGAAHGVAGIIQVLLQIPNFARLTPEIERDIKTTIDFLLSLQTPSGNFPCAMDELGDRARPEEDELVHWCHGAPGVVWLMAKAYLVWKEEKYLNSCVRCADLIWKRGLLRKGPGICHGVAGNAYVFLLLYRLTKDIKYLYRANKFQEFIFTKEFKKGSRIPDSPYSLFEGFAGTVCFMTDLLQPEKAQFPLYTDVFD</sequence>